<feature type="compositionally biased region" description="Pro residues" evidence="1">
    <location>
        <begin position="61"/>
        <end position="75"/>
    </location>
</feature>
<comment type="caution">
    <text evidence="3">The sequence shown here is derived from an EMBL/GenBank/DDBJ whole genome shotgun (WGS) entry which is preliminary data.</text>
</comment>
<dbReference type="EMBL" id="JAEHOD010000013">
    <property type="protein sequence ID" value="KAG2449637.1"/>
    <property type="molecule type" value="Genomic_DNA"/>
</dbReference>
<dbReference type="OrthoDB" id="532588at2759"/>
<organism evidence="3 4">
    <name type="scientific">Chlamydomonas schloesseri</name>
    <dbReference type="NCBI Taxonomy" id="2026947"/>
    <lineage>
        <taxon>Eukaryota</taxon>
        <taxon>Viridiplantae</taxon>
        <taxon>Chlorophyta</taxon>
        <taxon>core chlorophytes</taxon>
        <taxon>Chlorophyceae</taxon>
        <taxon>CS clade</taxon>
        <taxon>Chlamydomonadales</taxon>
        <taxon>Chlamydomonadaceae</taxon>
        <taxon>Chlamydomonas</taxon>
    </lineage>
</organism>
<feature type="region of interest" description="Disordered" evidence="1">
    <location>
        <begin position="35"/>
        <end position="115"/>
    </location>
</feature>
<evidence type="ECO:0000256" key="1">
    <source>
        <dbReference type="SAM" id="MobiDB-lite"/>
    </source>
</evidence>
<gene>
    <name evidence="3" type="ORF">HYH02_005170</name>
</gene>
<evidence type="ECO:0000313" key="3">
    <source>
        <dbReference type="EMBL" id="KAG2449637.1"/>
    </source>
</evidence>
<feature type="compositionally biased region" description="Low complexity" evidence="1">
    <location>
        <begin position="45"/>
        <end position="56"/>
    </location>
</feature>
<dbReference type="AlphaFoldDB" id="A0A835WL78"/>
<evidence type="ECO:0000313" key="4">
    <source>
        <dbReference type="Proteomes" id="UP000613740"/>
    </source>
</evidence>
<protein>
    <submittedName>
        <fullName evidence="3">Uncharacterized protein</fullName>
    </submittedName>
</protein>
<keyword evidence="2" id="KW-0732">Signal</keyword>
<reference evidence="3" key="1">
    <citation type="journal article" date="2020" name="bioRxiv">
        <title>Comparative genomics of Chlamydomonas.</title>
        <authorList>
            <person name="Craig R.J."/>
            <person name="Hasan A.R."/>
            <person name="Ness R.W."/>
            <person name="Keightley P.D."/>
        </authorList>
    </citation>
    <scope>NUCLEOTIDE SEQUENCE</scope>
    <source>
        <strain evidence="3">CCAP 11/173</strain>
    </source>
</reference>
<feature type="chain" id="PRO_5032406578" evidence="2">
    <location>
        <begin position="35"/>
        <end position="308"/>
    </location>
</feature>
<evidence type="ECO:0000256" key="2">
    <source>
        <dbReference type="SAM" id="SignalP"/>
    </source>
</evidence>
<proteinExistence type="predicted"/>
<name>A0A835WL78_9CHLO</name>
<sequence>MLDNSAVPAAKRPARARVLAPLLLLLAQAVTLAARQPPLPPPSPALAKPKPAATALYVPKPGTPPPPPSPAPSPGPATAAPNLGEKSAVEEDDGDQTAADTPPPPQYTMGFGKCGPRLQRRQYGNWKMTYNISEQRPGKLLLWLDTQNRTAVASCFGAVEPADFPITAIYFAYFNYTEGVAAWSPALDLTPYKEMPTAYWIKVNGRSLFTVRDLKDFGTNTATSSTYSLKGTHNGLVKPSPDRYKVEIVKYCDGDDDCARIPEPSTVFISPQGHVVFSLWSVGQPLRVNGVLALNHAWCPVQSAVTVR</sequence>
<dbReference type="Proteomes" id="UP000613740">
    <property type="component" value="Unassembled WGS sequence"/>
</dbReference>
<keyword evidence="4" id="KW-1185">Reference proteome</keyword>
<accession>A0A835WL78</accession>
<feature type="signal peptide" evidence="2">
    <location>
        <begin position="1"/>
        <end position="34"/>
    </location>
</feature>